<comment type="similarity">
    <text evidence="2">Belongs to the binding-protein-dependent transport system permease family. FecCD subfamily.</text>
</comment>
<feature type="transmembrane region" description="Helical" evidence="8">
    <location>
        <begin position="323"/>
        <end position="341"/>
    </location>
</feature>
<keyword evidence="7 8" id="KW-0472">Membrane</keyword>
<dbReference type="PATRIC" id="fig|82380.11.peg.3261"/>
<feature type="transmembrane region" description="Helical" evidence="8">
    <location>
        <begin position="208"/>
        <end position="230"/>
    </location>
</feature>
<name>A0A0F0L4R4_9MICO</name>
<evidence type="ECO:0000313" key="9">
    <source>
        <dbReference type="EMBL" id="KJL28162.1"/>
    </source>
</evidence>
<feature type="transmembrane region" description="Helical" evidence="8">
    <location>
        <begin position="168"/>
        <end position="188"/>
    </location>
</feature>
<gene>
    <name evidence="9" type="primary">fepG_3</name>
    <name evidence="9" type="ORF">RS83_03230</name>
</gene>
<evidence type="ECO:0000256" key="2">
    <source>
        <dbReference type="ARBA" id="ARBA00007935"/>
    </source>
</evidence>
<dbReference type="SUPFAM" id="SSF81345">
    <property type="entry name" value="ABC transporter involved in vitamin B12 uptake, BtuC"/>
    <property type="match status" value="1"/>
</dbReference>
<organism evidence="9 10">
    <name type="scientific">Microbacterium oxydans</name>
    <dbReference type="NCBI Taxonomy" id="82380"/>
    <lineage>
        <taxon>Bacteria</taxon>
        <taxon>Bacillati</taxon>
        <taxon>Actinomycetota</taxon>
        <taxon>Actinomycetes</taxon>
        <taxon>Micrococcales</taxon>
        <taxon>Microbacteriaceae</taxon>
        <taxon>Microbacterium</taxon>
    </lineage>
</organism>
<dbReference type="Gene3D" id="1.10.3470.10">
    <property type="entry name" value="ABC transporter involved in vitamin B12 uptake, BtuC"/>
    <property type="match status" value="1"/>
</dbReference>
<dbReference type="Proteomes" id="UP000033640">
    <property type="component" value="Unassembled WGS sequence"/>
</dbReference>
<dbReference type="PANTHER" id="PTHR30472:SF24">
    <property type="entry name" value="FERRIC ENTEROBACTIN TRANSPORT SYSTEM PERMEASE PROTEIN FEPG"/>
    <property type="match status" value="1"/>
</dbReference>
<proteinExistence type="inferred from homology"/>
<comment type="subcellular location">
    <subcellularLocation>
        <location evidence="1">Cell membrane</location>
        <topology evidence="1">Multi-pass membrane protein</topology>
    </subcellularLocation>
</comment>
<keyword evidence="5 8" id="KW-0812">Transmembrane</keyword>
<keyword evidence="6 8" id="KW-1133">Transmembrane helix</keyword>
<evidence type="ECO:0000256" key="1">
    <source>
        <dbReference type="ARBA" id="ARBA00004651"/>
    </source>
</evidence>
<sequence length="347" mass="36190">MSAVIPDDAPRMLSLRVGGGIWRVELRTLVIRFVLVALLLAVGVAALTIGTYQLDASEVLSALSGGGEDTIRKLVVEWRLPRVLFAVLGGLALGISGAIFQSLTRNPLGSPDVIGFDAGSYTGALIVMLVLGSVSYAVIATGAVLGGVITALLVYLLAYRRGIQGFRFIIVGIGVSAFLVGINSYLLISTGIQEARAAVAWGFGSFSALGYEQLLPFVLVLAAILPFIAITRRGFAQLELGDDAAKALGVGVERTRLTMTVLGVALTAIVTAAAGPIAFVALVAPQVARRLVRSPGLDLVSAGIMGALLLVSADFIGQRIDITVGLVTVVLGGGYFAWLLIREGFRR</sequence>
<feature type="transmembrane region" description="Helical" evidence="8">
    <location>
        <begin position="83"/>
        <end position="103"/>
    </location>
</feature>
<evidence type="ECO:0000256" key="7">
    <source>
        <dbReference type="ARBA" id="ARBA00023136"/>
    </source>
</evidence>
<keyword evidence="4" id="KW-1003">Cell membrane</keyword>
<dbReference type="CDD" id="cd06550">
    <property type="entry name" value="TM_ABC_iron-siderophores_like"/>
    <property type="match status" value="1"/>
</dbReference>
<accession>A0A0F0L4R4</accession>
<dbReference type="EMBL" id="JYIW01000026">
    <property type="protein sequence ID" value="KJL28162.1"/>
    <property type="molecule type" value="Genomic_DNA"/>
</dbReference>
<evidence type="ECO:0000256" key="3">
    <source>
        <dbReference type="ARBA" id="ARBA00022448"/>
    </source>
</evidence>
<comment type="caution">
    <text evidence="9">The sequence shown here is derived from an EMBL/GenBank/DDBJ whole genome shotgun (WGS) entry which is preliminary data.</text>
</comment>
<dbReference type="GO" id="GO:0005886">
    <property type="term" value="C:plasma membrane"/>
    <property type="evidence" value="ECO:0007669"/>
    <property type="project" value="UniProtKB-SubCell"/>
</dbReference>
<dbReference type="InterPro" id="IPR037294">
    <property type="entry name" value="ABC_BtuC-like"/>
</dbReference>
<feature type="transmembrane region" description="Helical" evidence="8">
    <location>
        <begin position="123"/>
        <end position="156"/>
    </location>
</feature>
<dbReference type="AlphaFoldDB" id="A0A0F0L4R4"/>
<feature type="transmembrane region" description="Helical" evidence="8">
    <location>
        <begin position="29"/>
        <end position="52"/>
    </location>
</feature>
<evidence type="ECO:0000256" key="6">
    <source>
        <dbReference type="ARBA" id="ARBA00022989"/>
    </source>
</evidence>
<dbReference type="GO" id="GO:0033214">
    <property type="term" value="P:siderophore-iron import into cell"/>
    <property type="evidence" value="ECO:0007669"/>
    <property type="project" value="TreeGrafter"/>
</dbReference>
<feature type="transmembrane region" description="Helical" evidence="8">
    <location>
        <begin position="296"/>
        <end position="316"/>
    </location>
</feature>
<evidence type="ECO:0000256" key="8">
    <source>
        <dbReference type="SAM" id="Phobius"/>
    </source>
</evidence>
<evidence type="ECO:0000256" key="5">
    <source>
        <dbReference type="ARBA" id="ARBA00022692"/>
    </source>
</evidence>
<feature type="transmembrane region" description="Helical" evidence="8">
    <location>
        <begin position="261"/>
        <end position="284"/>
    </location>
</feature>
<keyword evidence="3" id="KW-0813">Transport</keyword>
<dbReference type="GO" id="GO:0022857">
    <property type="term" value="F:transmembrane transporter activity"/>
    <property type="evidence" value="ECO:0007669"/>
    <property type="project" value="InterPro"/>
</dbReference>
<reference evidence="9 10" key="1">
    <citation type="submission" date="2015-02" db="EMBL/GenBank/DDBJ databases">
        <title>Draft genome sequences of ten Microbacterium spp. with emphasis on heavy metal contaminated environments.</title>
        <authorList>
            <person name="Corretto E."/>
        </authorList>
    </citation>
    <scope>NUCLEOTIDE SEQUENCE [LARGE SCALE GENOMIC DNA]</scope>
    <source>
        <strain evidence="9 10">BEL4b</strain>
    </source>
</reference>
<dbReference type="InterPro" id="IPR000522">
    <property type="entry name" value="ABC_transptr_permease_BtuC"/>
</dbReference>
<protein>
    <submittedName>
        <fullName evidence="9">Ferric enterobactin transport system permease protein FepG</fullName>
    </submittedName>
</protein>
<dbReference type="Pfam" id="PF01032">
    <property type="entry name" value="FecCD"/>
    <property type="match status" value="1"/>
</dbReference>
<dbReference type="PANTHER" id="PTHR30472">
    <property type="entry name" value="FERRIC ENTEROBACTIN TRANSPORT SYSTEM PERMEASE PROTEIN"/>
    <property type="match status" value="1"/>
</dbReference>
<evidence type="ECO:0000313" key="10">
    <source>
        <dbReference type="Proteomes" id="UP000033640"/>
    </source>
</evidence>
<evidence type="ECO:0000256" key="4">
    <source>
        <dbReference type="ARBA" id="ARBA00022475"/>
    </source>
</evidence>
<dbReference type="RefSeq" id="WP_231587795.1">
    <property type="nucleotide sequence ID" value="NZ_JYIW01000026.1"/>
</dbReference>